<keyword evidence="1" id="KW-1003">Cell membrane</keyword>
<dbReference type="STRING" id="1188229.GlitD10_0305"/>
<feature type="transmembrane region" description="Helical" evidence="5">
    <location>
        <begin position="78"/>
        <end position="100"/>
    </location>
</feature>
<keyword evidence="4 5" id="KW-0472">Membrane</keyword>
<proteinExistence type="predicted"/>
<dbReference type="KEGG" id="glt:GlitD10_0305"/>
<evidence type="ECO:0000256" key="4">
    <source>
        <dbReference type="ARBA" id="ARBA00023136"/>
    </source>
</evidence>
<dbReference type="PANTHER" id="PTHR35529:SF2">
    <property type="entry name" value="SPORULATION PROTEIN YTAF-RELATED"/>
    <property type="match status" value="1"/>
</dbReference>
<evidence type="ECO:0000313" key="7">
    <source>
        <dbReference type="Proteomes" id="UP000180235"/>
    </source>
</evidence>
<protein>
    <submittedName>
        <fullName evidence="6">Membrane spanning protein</fullName>
    </submittedName>
</protein>
<feature type="transmembrane region" description="Helical" evidence="5">
    <location>
        <begin position="193"/>
        <end position="211"/>
    </location>
</feature>
<evidence type="ECO:0000313" key="6">
    <source>
        <dbReference type="EMBL" id="APB32612.1"/>
    </source>
</evidence>
<dbReference type="InterPro" id="IPR003810">
    <property type="entry name" value="Mntp/YtaF"/>
</dbReference>
<dbReference type="PANTHER" id="PTHR35529">
    <property type="entry name" value="MANGANESE EFFLUX PUMP MNTP-RELATED"/>
    <property type="match status" value="1"/>
</dbReference>
<keyword evidence="7" id="KW-1185">Reference proteome</keyword>
<feature type="transmembrane region" description="Helical" evidence="5">
    <location>
        <begin position="135"/>
        <end position="157"/>
    </location>
</feature>
<reference evidence="6 7" key="1">
    <citation type="submission" date="2016-10" db="EMBL/GenBank/DDBJ databases">
        <title>Description of Gloeomargarita lithophora gen. nov., sp. nov., a thylakoid-bearing basal-branching cyanobacterium with intracellular carbonates, and proposal for Gloeomargaritales ord. nov.</title>
        <authorList>
            <person name="Moreira D."/>
            <person name="Tavera R."/>
            <person name="Benzerara K."/>
            <person name="Skouri-Panet F."/>
            <person name="Couradeau E."/>
            <person name="Gerard E."/>
            <person name="Loussert C."/>
            <person name="Novelo E."/>
            <person name="Zivanovic Y."/>
            <person name="Lopez-Garcia P."/>
        </authorList>
    </citation>
    <scope>NUCLEOTIDE SEQUENCE [LARGE SCALE GENOMIC DNA]</scope>
    <source>
        <strain evidence="6 7">D10</strain>
    </source>
</reference>
<dbReference type="Proteomes" id="UP000180235">
    <property type="component" value="Chromosome"/>
</dbReference>
<dbReference type="Pfam" id="PF02659">
    <property type="entry name" value="Mntp"/>
    <property type="match status" value="1"/>
</dbReference>
<keyword evidence="2 5" id="KW-0812">Transmembrane</keyword>
<accession>A0A1J0A9J6</accession>
<evidence type="ECO:0000256" key="5">
    <source>
        <dbReference type="SAM" id="Phobius"/>
    </source>
</evidence>
<feature type="transmembrane region" description="Helical" evidence="5">
    <location>
        <begin position="51"/>
        <end position="72"/>
    </location>
</feature>
<gene>
    <name evidence="6" type="ORF">GlitD10_0305</name>
</gene>
<sequence length="216" mass="23373">MIHLELTDQDIFSRNRAMNELIAYLLLGVATNIDNLIIGTTYGLKRHRIDFINNVMIGSFNGAATFISVLVGDFLRQFLTAQVGELLGGMVFLTLGFLTIAETYMMDEQLDEEAGEKPHSSAAKSHLVRVSRREALGLGLGLSVTNIAGGVGAGLAGFEVVRMTVLMFIFSILPISLGQWVGQHTAAKFPQRWANITAATVLVGFGVWKLVGGVMS</sequence>
<feature type="transmembrane region" description="Helical" evidence="5">
    <location>
        <begin position="21"/>
        <end position="44"/>
    </location>
</feature>
<keyword evidence="3 5" id="KW-1133">Transmembrane helix</keyword>
<evidence type="ECO:0000256" key="3">
    <source>
        <dbReference type="ARBA" id="ARBA00022989"/>
    </source>
</evidence>
<evidence type="ECO:0000256" key="2">
    <source>
        <dbReference type="ARBA" id="ARBA00022692"/>
    </source>
</evidence>
<feature type="transmembrane region" description="Helical" evidence="5">
    <location>
        <begin position="163"/>
        <end position="181"/>
    </location>
</feature>
<evidence type="ECO:0000256" key="1">
    <source>
        <dbReference type="ARBA" id="ARBA00022475"/>
    </source>
</evidence>
<dbReference type="EMBL" id="CP017675">
    <property type="protein sequence ID" value="APB32612.1"/>
    <property type="molecule type" value="Genomic_DNA"/>
</dbReference>
<name>A0A1J0A9J6_9CYAN</name>
<organism evidence="6 7">
    <name type="scientific">Gloeomargarita lithophora Alchichica-D10</name>
    <dbReference type="NCBI Taxonomy" id="1188229"/>
    <lineage>
        <taxon>Bacteria</taxon>
        <taxon>Bacillati</taxon>
        <taxon>Cyanobacteriota</taxon>
        <taxon>Cyanophyceae</taxon>
        <taxon>Gloeomargaritales</taxon>
        <taxon>Gloeomargaritaceae</taxon>
        <taxon>Gloeomargarita</taxon>
    </lineage>
</organism>
<dbReference type="AlphaFoldDB" id="A0A1J0A9J6"/>